<reference evidence="6" key="1">
    <citation type="submission" date="2022-11" db="UniProtKB">
        <authorList>
            <consortium name="WormBaseParasite"/>
        </authorList>
    </citation>
    <scope>IDENTIFICATION</scope>
</reference>
<dbReference type="Gene3D" id="1.10.260.40">
    <property type="entry name" value="lambda repressor-like DNA-binding domains"/>
    <property type="match status" value="1"/>
</dbReference>
<dbReference type="Pfam" id="PF01381">
    <property type="entry name" value="HTH_3"/>
    <property type="match status" value="1"/>
</dbReference>
<evidence type="ECO:0000313" key="6">
    <source>
        <dbReference type="WBParaSite" id="PgR307_g001_t01"/>
    </source>
</evidence>
<evidence type="ECO:0000313" key="5">
    <source>
        <dbReference type="Proteomes" id="UP000887569"/>
    </source>
</evidence>
<dbReference type="PANTHER" id="PTHR10245:SF15">
    <property type="entry name" value="ENDOTHELIAL DIFFERENTIATION-RELATED FACTOR 1"/>
    <property type="match status" value="1"/>
</dbReference>
<evidence type="ECO:0000256" key="3">
    <source>
        <dbReference type="ARBA" id="ARBA00023163"/>
    </source>
</evidence>
<dbReference type="GO" id="GO:0003677">
    <property type="term" value="F:DNA binding"/>
    <property type="evidence" value="ECO:0007669"/>
    <property type="project" value="UniProtKB-KW"/>
</dbReference>
<feature type="domain" description="HTH cro/C1-type" evidence="4">
    <location>
        <begin position="56"/>
        <end position="110"/>
    </location>
</feature>
<name>A0A915CJM9_PARUN</name>
<dbReference type="SMART" id="SM00530">
    <property type="entry name" value="HTH_XRE"/>
    <property type="match status" value="1"/>
</dbReference>
<evidence type="ECO:0000256" key="2">
    <source>
        <dbReference type="ARBA" id="ARBA00023125"/>
    </source>
</evidence>
<organism evidence="5 6">
    <name type="scientific">Parascaris univalens</name>
    <name type="common">Nematode worm</name>
    <dbReference type="NCBI Taxonomy" id="6257"/>
    <lineage>
        <taxon>Eukaryota</taxon>
        <taxon>Metazoa</taxon>
        <taxon>Ecdysozoa</taxon>
        <taxon>Nematoda</taxon>
        <taxon>Chromadorea</taxon>
        <taxon>Rhabditida</taxon>
        <taxon>Spirurina</taxon>
        <taxon>Ascaridomorpha</taxon>
        <taxon>Ascaridoidea</taxon>
        <taxon>Ascarididae</taxon>
        <taxon>Parascaris</taxon>
    </lineage>
</organism>
<dbReference type="SUPFAM" id="SSF47413">
    <property type="entry name" value="lambda repressor-like DNA-binding domains"/>
    <property type="match status" value="1"/>
</dbReference>
<dbReference type="WBParaSite" id="PgR307_g001_t01">
    <property type="protein sequence ID" value="PgR307_g001_t01"/>
    <property type="gene ID" value="PgR307_g001"/>
</dbReference>
<evidence type="ECO:0000259" key="4">
    <source>
        <dbReference type="PROSITE" id="PS50943"/>
    </source>
</evidence>
<sequence length="122" mass="13809">QELNAAQRRGVAIETTKKMMAGGNRQHMSDKNTARLDEETEELHHERVSLSLGKVIQQARQTKEWTQKDLATHVNEKPQVIAEYENGKAVPNQQILGKMERALGVKLRGKDMGQPLAVRKKK</sequence>
<dbReference type="PANTHER" id="PTHR10245">
    <property type="entry name" value="ENDOTHELIAL DIFFERENTIATION-RELATED FACTOR 1 MULTIPROTEIN BRIDGING FACTOR 1"/>
    <property type="match status" value="1"/>
</dbReference>
<keyword evidence="5" id="KW-1185">Reference proteome</keyword>
<dbReference type="PROSITE" id="PS50943">
    <property type="entry name" value="HTH_CROC1"/>
    <property type="match status" value="1"/>
</dbReference>
<proteinExistence type="predicted"/>
<dbReference type="CDD" id="cd00093">
    <property type="entry name" value="HTH_XRE"/>
    <property type="match status" value="1"/>
</dbReference>
<dbReference type="InterPro" id="IPR010982">
    <property type="entry name" value="Lambda_DNA-bd_dom_sf"/>
</dbReference>
<dbReference type="InterPro" id="IPR001387">
    <property type="entry name" value="Cro/C1-type_HTH"/>
</dbReference>
<dbReference type="Proteomes" id="UP000887569">
    <property type="component" value="Unplaced"/>
</dbReference>
<dbReference type="FunFam" id="1.10.260.40:FF:000015">
    <property type="entry name" value="Endothelial differentiation-related factor 1"/>
    <property type="match status" value="1"/>
</dbReference>
<dbReference type="InterPro" id="IPR013729">
    <property type="entry name" value="MBF1_N"/>
</dbReference>
<evidence type="ECO:0000256" key="1">
    <source>
        <dbReference type="ARBA" id="ARBA00023015"/>
    </source>
</evidence>
<keyword evidence="1" id="KW-0805">Transcription regulation</keyword>
<keyword evidence="3" id="KW-0804">Transcription</keyword>
<keyword evidence="2" id="KW-0238">DNA-binding</keyword>
<dbReference type="AlphaFoldDB" id="A0A915CJM9"/>
<dbReference type="GO" id="GO:0005634">
    <property type="term" value="C:nucleus"/>
    <property type="evidence" value="ECO:0007669"/>
    <property type="project" value="UniProtKB-ARBA"/>
</dbReference>
<dbReference type="Pfam" id="PF08523">
    <property type="entry name" value="MBF1"/>
    <property type="match status" value="1"/>
</dbReference>
<accession>A0A915CJM9</accession>
<protein>
    <submittedName>
        <fullName evidence="6">HTH cro/C1-type domain-containing protein</fullName>
    </submittedName>
</protein>